<dbReference type="eggNOG" id="COG0204">
    <property type="taxonomic scope" value="Bacteria"/>
</dbReference>
<keyword evidence="4" id="KW-0472">Membrane</keyword>
<dbReference type="KEGG" id="tbd:Tbd_2760"/>
<gene>
    <name evidence="6" type="ordered locus">Tbd_2760</name>
</gene>
<dbReference type="STRING" id="292415.Tbd_2760"/>
<evidence type="ECO:0000313" key="6">
    <source>
        <dbReference type="EMBL" id="AAZ98713.1"/>
    </source>
</evidence>
<dbReference type="GO" id="GO:0006654">
    <property type="term" value="P:phosphatidic acid biosynthetic process"/>
    <property type="evidence" value="ECO:0007669"/>
    <property type="project" value="TreeGrafter"/>
</dbReference>
<evidence type="ECO:0000256" key="2">
    <source>
        <dbReference type="ARBA" id="ARBA00022679"/>
    </source>
</evidence>
<dbReference type="InterPro" id="IPR002123">
    <property type="entry name" value="Plipid/glycerol_acylTrfase"/>
</dbReference>
<comment type="pathway">
    <text evidence="1">Lipid metabolism.</text>
</comment>
<evidence type="ECO:0000256" key="4">
    <source>
        <dbReference type="SAM" id="Phobius"/>
    </source>
</evidence>
<dbReference type="PANTHER" id="PTHR10434">
    <property type="entry name" value="1-ACYL-SN-GLYCEROL-3-PHOSPHATE ACYLTRANSFERASE"/>
    <property type="match status" value="1"/>
</dbReference>
<organism evidence="6 7">
    <name type="scientific">Thiobacillus denitrificans (strain ATCC 25259 / T1)</name>
    <dbReference type="NCBI Taxonomy" id="292415"/>
    <lineage>
        <taxon>Bacteria</taxon>
        <taxon>Pseudomonadati</taxon>
        <taxon>Pseudomonadota</taxon>
        <taxon>Betaproteobacteria</taxon>
        <taxon>Nitrosomonadales</taxon>
        <taxon>Thiobacillaceae</taxon>
        <taxon>Thiobacillus</taxon>
    </lineage>
</organism>
<keyword evidence="4" id="KW-1133">Transmembrane helix</keyword>
<proteinExistence type="predicted"/>
<feature type="transmembrane region" description="Helical" evidence="4">
    <location>
        <begin position="20"/>
        <end position="41"/>
    </location>
</feature>
<evidence type="ECO:0000256" key="3">
    <source>
        <dbReference type="ARBA" id="ARBA00023315"/>
    </source>
</evidence>
<dbReference type="PANTHER" id="PTHR10434:SF66">
    <property type="entry name" value="PHOSPHOLIPID_GLYCEROL ACYLTRANSFERASE DOMAIN-CONTAINING PROTEIN"/>
    <property type="match status" value="1"/>
</dbReference>
<sequence length="276" mass="30637">MRTGAASLLGLLKSVLHRLYEYFALWFGLALLGAISLTWSTLSVPLYHVLPRRWATPLGRWAIASGFRIYLGALSAIGACRFDLSALDALRDEGPLIIAPNHPCLLDALMVLSRLPRMACIMKADIVDNVFLGAGARLAGYIRNDAQLSMIRQAVAELQNGSHLLLFPEGTRTRRWPVNPCTGTTGLIAARARVPVQTVLIETDSAYLSKGWPLFRRPAMPITYRVRLGRRFEPPEKAGPFTEELERYFVDALREAPHFLLPDAPPASEPVRPRLT</sequence>
<dbReference type="SUPFAM" id="SSF69593">
    <property type="entry name" value="Glycerol-3-phosphate (1)-acyltransferase"/>
    <property type="match status" value="1"/>
</dbReference>
<keyword evidence="3 6" id="KW-0012">Acyltransferase</keyword>
<evidence type="ECO:0000256" key="1">
    <source>
        <dbReference type="ARBA" id="ARBA00005189"/>
    </source>
</evidence>
<accession>Q3SFA1</accession>
<evidence type="ECO:0000313" key="7">
    <source>
        <dbReference type="Proteomes" id="UP000008291"/>
    </source>
</evidence>
<dbReference type="HOGENOM" id="CLU_078753_0_0_4"/>
<keyword evidence="2 6" id="KW-0808">Transferase</keyword>
<feature type="transmembrane region" description="Helical" evidence="4">
    <location>
        <begin position="61"/>
        <end position="82"/>
    </location>
</feature>
<dbReference type="EMBL" id="CP000116">
    <property type="protein sequence ID" value="AAZ98713.1"/>
    <property type="molecule type" value="Genomic_DNA"/>
</dbReference>
<dbReference type="AlphaFoldDB" id="Q3SFA1"/>
<name>Q3SFA1_THIDA</name>
<protein>
    <submittedName>
        <fullName evidence="6">Phospholipid/glycerol acyltransferase</fullName>
    </submittedName>
</protein>
<dbReference type="GO" id="GO:0003841">
    <property type="term" value="F:1-acylglycerol-3-phosphate O-acyltransferase activity"/>
    <property type="evidence" value="ECO:0007669"/>
    <property type="project" value="TreeGrafter"/>
</dbReference>
<keyword evidence="4" id="KW-0812">Transmembrane</keyword>
<dbReference type="Pfam" id="PF01553">
    <property type="entry name" value="Acyltransferase"/>
    <property type="match status" value="1"/>
</dbReference>
<dbReference type="CDD" id="cd07989">
    <property type="entry name" value="LPLAT_AGPAT-like"/>
    <property type="match status" value="1"/>
</dbReference>
<dbReference type="SMART" id="SM00563">
    <property type="entry name" value="PlsC"/>
    <property type="match status" value="1"/>
</dbReference>
<reference evidence="6 7" key="1">
    <citation type="journal article" date="2006" name="J. Bacteriol.">
        <title>The genome sequence of the obligately chemolithoautotrophic, facultatively anaerobic bacterium Thiobacillus denitrificans.</title>
        <authorList>
            <person name="Beller H.R."/>
            <person name="Chain P.S."/>
            <person name="Letain T.E."/>
            <person name="Chakicherla A."/>
            <person name="Larimer F.W."/>
            <person name="Richardson P.M."/>
            <person name="Coleman M.A."/>
            <person name="Wood A.P."/>
            <person name="Kelly D.P."/>
        </authorList>
    </citation>
    <scope>NUCLEOTIDE SEQUENCE [LARGE SCALE GENOMIC DNA]</scope>
    <source>
        <strain evidence="6 7">ATCC 25259</strain>
    </source>
</reference>
<evidence type="ECO:0000259" key="5">
    <source>
        <dbReference type="SMART" id="SM00563"/>
    </source>
</evidence>
<dbReference type="Proteomes" id="UP000008291">
    <property type="component" value="Chromosome"/>
</dbReference>
<keyword evidence="7" id="KW-1185">Reference proteome</keyword>
<feature type="domain" description="Phospholipid/glycerol acyltransferase" evidence="5">
    <location>
        <begin position="96"/>
        <end position="204"/>
    </location>
</feature>